<dbReference type="PROSITE" id="PS51257">
    <property type="entry name" value="PROKAR_LIPOPROTEIN"/>
    <property type="match status" value="1"/>
</dbReference>
<dbReference type="EMBL" id="QTJV01000001">
    <property type="protein sequence ID" value="RFM37033.1"/>
    <property type="molecule type" value="Genomic_DNA"/>
</dbReference>
<evidence type="ECO:0000313" key="2">
    <source>
        <dbReference type="EMBL" id="RFM37033.1"/>
    </source>
</evidence>
<proteinExistence type="predicted"/>
<protein>
    <recommendedName>
        <fullName evidence="4">Lipoprotein</fullName>
    </recommendedName>
</protein>
<evidence type="ECO:0008006" key="4">
    <source>
        <dbReference type="Google" id="ProtNLM"/>
    </source>
</evidence>
<dbReference type="AlphaFoldDB" id="A0A3E1NST9"/>
<organism evidence="1 3">
    <name type="scientific">Chitinophaga silvisoli</name>
    <dbReference type="NCBI Taxonomy" id="2291814"/>
    <lineage>
        <taxon>Bacteria</taxon>
        <taxon>Pseudomonadati</taxon>
        <taxon>Bacteroidota</taxon>
        <taxon>Chitinophagia</taxon>
        <taxon>Chitinophagales</taxon>
        <taxon>Chitinophagaceae</taxon>
        <taxon>Chitinophaga</taxon>
    </lineage>
</organism>
<accession>A0A3E1NST9</accession>
<dbReference type="Proteomes" id="UP000261174">
    <property type="component" value="Unassembled WGS sequence"/>
</dbReference>
<evidence type="ECO:0000313" key="3">
    <source>
        <dbReference type="Proteomes" id="UP000261174"/>
    </source>
</evidence>
<evidence type="ECO:0000313" key="1">
    <source>
        <dbReference type="EMBL" id="RFM30904.1"/>
    </source>
</evidence>
<keyword evidence="3" id="KW-1185">Reference proteome</keyword>
<name>A0A3E1NST9_9BACT</name>
<gene>
    <name evidence="2" type="ORF">DXN04_05915</name>
    <name evidence="1" type="ORF">DXN04_31730</name>
</gene>
<comment type="caution">
    <text evidence="1">The sequence shown here is derived from an EMBL/GenBank/DDBJ whole genome shotgun (WGS) entry which is preliminary data.</text>
</comment>
<reference evidence="1 3" key="1">
    <citation type="submission" date="2018-08" db="EMBL/GenBank/DDBJ databases">
        <title>Chitinophaga sp. K20C18050901, a novel bacterium isolated from forest soil.</title>
        <authorList>
            <person name="Wang C."/>
        </authorList>
    </citation>
    <scope>NUCLEOTIDE SEQUENCE [LARGE SCALE GENOMIC DNA]</scope>
    <source>
        <strain evidence="1 3">K20C18050901</strain>
    </source>
</reference>
<sequence length="107" mass="12257">MKNLLLLLICFTFLLLLSCSSSRHFEDRFISKGCNIDSVRKQSEIAFKKLDKKRKTPAGLYKTQVYENDTSIFVLRLLSDGNIRNGGGMIFEISKRTCTIVDSQLFQ</sequence>
<dbReference type="EMBL" id="QTJV01000018">
    <property type="protein sequence ID" value="RFM30904.1"/>
    <property type="molecule type" value="Genomic_DNA"/>
</dbReference>